<dbReference type="InterPro" id="IPR000983">
    <property type="entry name" value="Bac_GSPG_pilin"/>
</dbReference>
<keyword evidence="2" id="KW-1133">Transmembrane helix</keyword>
<dbReference type="GO" id="GO:0015628">
    <property type="term" value="P:protein secretion by the type II secretion system"/>
    <property type="evidence" value="ECO:0007669"/>
    <property type="project" value="InterPro"/>
</dbReference>
<dbReference type="NCBIfam" id="TIGR02532">
    <property type="entry name" value="IV_pilin_GFxxxE"/>
    <property type="match status" value="1"/>
</dbReference>
<dbReference type="SUPFAM" id="SSF54523">
    <property type="entry name" value="Pili subunits"/>
    <property type="match status" value="1"/>
</dbReference>
<sequence length="258" mass="28947">MNDRDESIPHRTRRVTRGFTLVELLVVIGIIAALIGVLLPTLGRVRESADRTVCLSNLRQVHQVYQVYAIENRDRVPLGYRAARKQFNSMVYSATSGRYCVFGVLYLTGKMDEPETFFCPSNRDPQSMFDSGVNPWPPGPRELPPGSPPRPNGFAGYGCRPEVELNDEFHKYGNVVNGKGVRLPRLSEFKSKAIFADLVAAPARLDKRHKTGVNVLYGDGSASWVDRAGFDEHLKPCTSINPSFNPNQDRIWAVLDRR</sequence>
<feature type="transmembrane region" description="Helical" evidence="2">
    <location>
        <begin position="21"/>
        <end position="42"/>
    </location>
</feature>
<evidence type="ECO:0000256" key="2">
    <source>
        <dbReference type="SAM" id="Phobius"/>
    </source>
</evidence>
<evidence type="ECO:0000256" key="1">
    <source>
        <dbReference type="ARBA" id="ARBA00022481"/>
    </source>
</evidence>
<dbReference type="PROSITE" id="PS00409">
    <property type="entry name" value="PROKAR_NTER_METHYL"/>
    <property type="match status" value="1"/>
</dbReference>
<protein>
    <submittedName>
        <fullName evidence="3">Uncharacterized protein</fullName>
    </submittedName>
</protein>
<keyword evidence="2" id="KW-0472">Membrane</keyword>
<dbReference type="PRINTS" id="PR00813">
    <property type="entry name" value="BCTERIALGSPG"/>
</dbReference>
<keyword evidence="1" id="KW-0488">Methylation</keyword>
<evidence type="ECO:0000313" key="3">
    <source>
        <dbReference type="EMBL" id="CAA9420217.1"/>
    </source>
</evidence>
<dbReference type="GO" id="GO:0015627">
    <property type="term" value="C:type II protein secretion system complex"/>
    <property type="evidence" value="ECO:0007669"/>
    <property type="project" value="InterPro"/>
</dbReference>
<reference evidence="3" key="1">
    <citation type="submission" date="2020-02" db="EMBL/GenBank/DDBJ databases">
        <authorList>
            <person name="Meier V. D."/>
        </authorList>
    </citation>
    <scope>NUCLEOTIDE SEQUENCE</scope>
    <source>
        <strain evidence="3">AVDCRST_MAG64</strain>
    </source>
</reference>
<dbReference type="PANTHER" id="PTHR30093">
    <property type="entry name" value="GENERAL SECRETION PATHWAY PROTEIN G"/>
    <property type="match status" value="1"/>
</dbReference>
<dbReference type="Gene3D" id="3.30.700.10">
    <property type="entry name" value="Glycoprotein, Type 4 Pilin"/>
    <property type="match status" value="1"/>
</dbReference>
<accession>A0A6J4PRG4</accession>
<dbReference type="AlphaFoldDB" id="A0A6J4PRG4"/>
<proteinExistence type="predicted"/>
<dbReference type="Pfam" id="PF07963">
    <property type="entry name" value="N_methyl"/>
    <property type="match status" value="1"/>
</dbReference>
<dbReference type="PANTHER" id="PTHR30093:SF2">
    <property type="entry name" value="TYPE II SECRETION SYSTEM PROTEIN H"/>
    <property type="match status" value="1"/>
</dbReference>
<dbReference type="InterPro" id="IPR027558">
    <property type="entry name" value="Pre_pil_HX9DG_C"/>
</dbReference>
<dbReference type="InterPro" id="IPR045584">
    <property type="entry name" value="Pilin-like"/>
</dbReference>
<organism evidence="3">
    <name type="scientific">uncultured Phycisphaerae bacterium</name>
    <dbReference type="NCBI Taxonomy" id="904963"/>
    <lineage>
        <taxon>Bacteria</taxon>
        <taxon>Pseudomonadati</taxon>
        <taxon>Planctomycetota</taxon>
        <taxon>Phycisphaerae</taxon>
        <taxon>environmental samples</taxon>
    </lineage>
</organism>
<name>A0A6J4PRG4_9BACT</name>
<dbReference type="NCBIfam" id="TIGR04294">
    <property type="entry name" value="pre_pil_HX9DG"/>
    <property type="match status" value="1"/>
</dbReference>
<gene>
    <name evidence="3" type="ORF">AVDCRST_MAG64-2865</name>
</gene>
<keyword evidence="2" id="KW-0812">Transmembrane</keyword>
<dbReference type="InterPro" id="IPR012902">
    <property type="entry name" value="N_methyl_site"/>
</dbReference>
<dbReference type="EMBL" id="CADCUQ010000641">
    <property type="protein sequence ID" value="CAA9420217.1"/>
    <property type="molecule type" value="Genomic_DNA"/>
</dbReference>